<dbReference type="EMBL" id="QUMU01000002">
    <property type="protein sequence ID" value="REG36195.1"/>
    <property type="molecule type" value="Genomic_DNA"/>
</dbReference>
<evidence type="ECO:0000313" key="4">
    <source>
        <dbReference type="EMBL" id="AKJ05513.1"/>
    </source>
</evidence>
<feature type="domain" description="Methyltransferase" evidence="3">
    <location>
        <begin position="41"/>
        <end position="136"/>
    </location>
</feature>
<reference evidence="4 6" key="1">
    <citation type="submission" date="2015-05" db="EMBL/GenBank/DDBJ databases">
        <title>Genome assembly of Archangium gephyra DSM 2261.</title>
        <authorList>
            <person name="Sharma G."/>
            <person name="Subramanian S."/>
        </authorList>
    </citation>
    <scope>NUCLEOTIDE SEQUENCE [LARGE SCALE GENOMIC DNA]</scope>
    <source>
        <strain evidence="4 6">DSM 2261</strain>
    </source>
</reference>
<evidence type="ECO:0000313" key="6">
    <source>
        <dbReference type="Proteomes" id="UP000035579"/>
    </source>
</evidence>
<proteinExistence type="predicted"/>
<dbReference type="PANTHER" id="PTHR43861">
    <property type="entry name" value="TRANS-ACONITATE 2-METHYLTRANSFERASE-RELATED"/>
    <property type="match status" value="1"/>
</dbReference>
<dbReference type="PANTHER" id="PTHR43861:SF1">
    <property type="entry name" value="TRANS-ACONITATE 2-METHYLTRANSFERASE"/>
    <property type="match status" value="1"/>
</dbReference>
<dbReference type="EMBL" id="CP011509">
    <property type="protein sequence ID" value="AKJ05513.1"/>
    <property type="molecule type" value="Genomic_DNA"/>
</dbReference>
<protein>
    <submittedName>
        <fullName evidence="4">Methyltransferase</fullName>
    </submittedName>
    <submittedName>
        <fullName evidence="5">Ubiquinone/menaquinone biosynthesis C-methylase UbiE</fullName>
    </submittedName>
</protein>
<dbReference type="InterPro" id="IPR029063">
    <property type="entry name" value="SAM-dependent_MTases_sf"/>
</dbReference>
<dbReference type="AlphaFoldDB" id="A0AAC8QE10"/>
<keyword evidence="5" id="KW-0830">Ubiquinone</keyword>
<dbReference type="GO" id="GO:0008168">
    <property type="term" value="F:methyltransferase activity"/>
    <property type="evidence" value="ECO:0007669"/>
    <property type="project" value="UniProtKB-KW"/>
</dbReference>
<evidence type="ECO:0000256" key="1">
    <source>
        <dbReference type="ARBA" id="ARBA00022603"/>
    </source>
</evidence>
<evidence type="ECO:0000256" key="2">
    <source>
        <dbReference type="ARBA" id="ARBA00022679"/>
    </source>
</evidence>
<evidence type="ECO:0000259" key="3">
    <source>
        <dbReference type="Pfam" id="PF13649"/>
    </source>
</evidence>
<dbReference type="SUPFAM" id="SSF53335">
    <property type="entry name" value="S-adenosyl-L-methionine-dependent methyltransferases"/>
    <property type="match status" value="1"/>
</dbReference>
<keyword evidence="7" id="KW-1185">Reference proteome</keyword>
<dbReference type="GO" id="GO:0032259">
    <property type="term" value="P:methylation"/>
    <property type="evidence" value="ECO:0007669"/>
    <property type="project" value="UniProtKB-KW"/>
</dbReference>
<dbReference type="Pfam" id="PF13649">
    <property type="entry name" value="Methyltransf_25"/>
    <property type="match status" value="1"/>
</dbReference>
<reference evidence="5 7" key="2">
    <citation type="submission" date="2018-08" db="EMBL/GenBank/DDBJ databases">
        <title>Genomic Encyclopedia of Archaeal and Bacterial Type Strains, Phase II (KMG-II): from individual species to whole genera.</title>
        <authorList>
            <person name="Goeker M."/>
        </authorList>
    </citation>
    <scope>NUCLEOTIDE SEQUENCE [LARGE SCALE GENOMIC DNA]</scope>
    <source>
        <strain evidence="5 7">DSM 2261</strain>
    </source>
</reference>
<gene>
    <name evidence="4" type="ORF">AA314_07139</name>
    <name evidence="5" type="ORF">ATI61_102572</name>
</gene>
<dbReference type="Proteomes" id="UP000256345">
    <property type="component" value="Unassembled WGS sequence"/>
</dbReference>
<keyword evidence="1 4" id="KW-0489">Methyltransferase</keyword>
<evidence type="ECO:0000313" key="5">
    <source>
        <dbReference type="EMBL" id="REG36195.1"/>
    </source>
</evidence>
<dbReference type="RefSeq" id="WP_047859036.1">
    <property type="nucleotide sequence ID" value="NZ_CP011509.1"/>
</dbReference>
<sequence length="243" mass="26958">MINQYDLLAKITEATAEAPLRKYFEDFTFFKALGDIAGCSVLDVACGTGLYSRRIKQRGAGRVVGLDSSEGMIDYARYQERQAPLGIEYVVRDAAAAGELGTFDVVTATYLLHYAPSVEQMRGMCATLRRAMAPGGRLVSICLNPEARVTEPAYYRPYGFELRSRGQEGDEAHLVSAIPEMPFSITAWHWSRHTYEAALQSAGFRNIVWCAPEIAPEGLAAFGEAYWRDYLRFPHAAVFTCTA</sequence>
<keyword evidence="2" id="KW-0808">Transferase</keyword>
<dbReference type="InterPro" id="IPR041698">
    <property type="entry name" value="Methyltransf_25"/>
</dbReference>
<name>A0AAC8QE10_9BACT</name>
<evidence type="ECO:0000313" key="7">
    <source>
        <dbReference type="Proteomes" id="UP000256345"/>
    </source>
</evidence>
<dbReference type="Proteomes" id="UP000035579">
    <property type="component" value="Chromosome"/>
</dbReference>
<dbReference type="Gene3D" id="3.40.50.150">
    <property type="entry name" value="Vaccinia Virus protein VP39"/>
    <property type="match status" value="1"/>
</dbReference>
<accession>A0AAC8QE10</accession>
<dbReference type="KEGG" id="age:AA314_07139"/>
<dbReference type="CDD" id="cd02440">
    <property type="entry name" value="AdoMet_MTases"/>
    <property type="match status" value="1"/>
</dbReference>
<organism evidence="4 6">
    <name type="scientific">Archangium gephyra</name>
    <dbReference type="NCBI Taxonomy" id="48"/>
    <lineage>
        <taxon>Bacteria</taxon>
        <taxon>Pseudomonadati</taxon>
        <taxon>Myxococcota</taxon>
        <taxon>Myxococcia</taxon>
        <taxon>Myxococcales</taxon>
        <taxon>Cystobacterineae</taxon>
        <taxon>Archangiaceae</taxon>
        <taxon>Archangium</taxon>
    </lineage>
</organism>